<evidence type="ECO:0000259" key="2">
    <source>
        <dbReference type="Pfam" id="PF12774"/>
    </source>
</evidence>
<evidence type="ECO:0000313" key="3">
    <source>
        <dbReference type="EMBL" id="CAG2053680.1"/>
    </source>
</evidence>
<dbReference type="PANTHER" id="PTHR46532">
    <property type="entry name" value="MALE FERTILITY FACTOR KL5"/>
    <property type="match status" value="1"/>
</dbReference>
<dbReference type="Proteomes" id="UP001153148">
    <property type="component" value="Unassembled WGS sequence"/>
</dbReference>
<dbReference type="Pfam" id="PF12774">
    <property type="entry name" value="AAA_6"/>
    <property type="match status" value="1"/>
</dbReference>
<proteinExistence type="inferred from homology"/>
<sequence length="125" mass="14475">INEFVHKRTVTRRLISRRITSPKAFEWLCEMRFYFDPRQTEVLQQLTIHMANAKFLYGFEYLGVQDRLVQTPLTDRCYLTMTQALEARLGGSPFGSRGDRQDRVCESPGPPVGTFCSGVQLRRDV</sequence>
<dbReference type="InterPro" id="IPR026983">
    <property type="entry name" value="DHC"/>
</dbReference>
<reference evidence="3" key="1">
    <citation type="submission" date="2021-03" db="EMBL/GenBank/DDBJ databases">
        <authorList>
            <person name="Tran Van P."/>
        </authorList>
    </citation>
    <scope>NUCLEOTIDE SEQUENCE</scope>
</reference>
<dbReference type="EMBL" id="CAJPIN010000588">
    <property type="protein sequence ID" value="CAG2053680.1"/>
    <property type="molecule type" value="Genomic_DNA"/>
</dbReference>
<name>A0ABN7NCT6_TIMPD</name>
<dbReference type="PANTHER" id="PTHR46532:SF4">
    <property type="entry name" value="AAA+ ATPASE DOMAIN-CONTAINING PROTEIN"/>
    <property type="match status" value="1"/>
</dbReference>
<dbReference type="Gene3D" id="3.40.50.300">
    <property type="entry name" value="P-loop containing nucleotide triphosphate hydrolases"/>
    <property type="match status" value="1"/>
</dbReference>
<dbReference type="Gene3D" id="1.20.58.1120">
    <property type="match status" value="1"/>
</dbReference>
<accession>A0ABN7NCT6</accession>
<organism evidence="3 4">
    <name type="scientific">Timema podura</name>
    <name type="common">Walking stick</name>
    <dbReference type="NCBI Taxonomy" id="61482"/>
    <lineage>
        <taxon>Eukaryota</taxon>
        <taxon>Metazoa</taxon>
        <taxon>Ecdysozoa</taxon>
        <taxon>Arthropoda</taxon>
        <taxon>Hexapoda</taxon>
        <taxon>Insecta</taxon>
        <taxon>Pterygota</taxon>
        <taxon>Neoptera</taxon>
        <taxon>Polyneoptera</taxon>
        <taxon>Phasmatodea</taxon>
        <taxon>Timematodea</taxon>
        <taxon>Timematoidea</taxon>
        <taxon>Timematidae</taxon>
        <taxon>Timema</taxon>
    </lineage>
</organism>
<comment type="caution">
    <text evidence="3">The sequence shown here is derived from an EMBL/GenBank/DDBJ whole genome shotgun (WGS) entry which is preliminary data.</text>
</comment>
<protein>
    <recommendedName>
        <fullName evidence="2">Dynein heavy chain hydrolytic ATP-binding dynein motor region domain-containing protein</fullName>
    </recommendedName>
</protein>
<dbReference type="InterPro" id="IPR035699">
    <property type="entry name" value="AAA_6"/>
</dbReference>
<dbReference type="InterPro" id="IPR027417">
    <property type="entry name" value="P-loop_NTPase"/>
</dbReference>
<evidence type="ECO:0000256" key="1">
    <source>
        <dbReference type="ARBA" id="ARBA00008887"/>
    </source>
</evidence>
<gene>
    <name evidence="3" type="ORF">TPAB3V08_LOCUS730</name>
</gene>
<evidence type="ECO:0000313" key="4">
    <source>
        <dbReference type="Proteomes" id="UP001153148"/>
    </source>
</evidence>
<keyword evidence="4" id="KW-1185">Reference proteome</keyword>
<comment type="similarity">
    <text evidence="1">Belongs to the dynein heavy chain family.</text>
</comment>
<feature type="domain" description="Dynein heavy chain hydrolytic ATP-binding dynein motor region" evidence="2">
    <location>
        <begin position="57"/>
        <end position="98"/>
    </location>
</feature>
<feature type="non-terminal residue" evidence="3">
    <location>
        <position position="1"/>
    </location>
</feature>